<reference evidence="2 3" key="1">
    <citation type="journal article" date="2018" name="MBio">
        <title>Comparative Genomics Reveals the Core Gene Toolbox for the Fungus-Insect Symbiosis.</title>
        <authorList>
            <person name="Wang Y."/>
            <person name="Stata M."/>
            <person name="Wang W."/>
            <person name="Stajich J.E."/>
            <person name="White M.M."/>
            <person name="Moncalvo J.M."/>
        </authorList>
    </citation>
    <scope>NUCLEOTIDE SEQUENCE [LARGE SCALE GENOMIC DNA]</scope>
    <source>
        <strain evidence="2 3">SC-DP-2</strain>
    </source>
</reference>
<dbReference type="InterPro" id="IPR050600">
    <property type="entry name" value="SETD3_SETD6_MTase"/>
</dbReference>
<feature type="region of interest" description="Disordered" evidence="1">
    <location>
        <begin position="698"/>
        <end position="725"/>
    </location>
</feature>
<evidence type="ECO:0000313" key="3">
    <source>
        <dbReference type="Proteomes" id="UP000245609"/>
    </source>
</evidence>
<dbReference type="Gene3D" id="3.90.1410.10">
    <property type="entry name" value="set domain protein methyltransferase, domain 1"/>
    <property type="match status" value="1"/>
</dbReference>
<accession>A0A2T9ZKR8</accession>
<dbReference type="STRING" id="133381.A0A2T9ZKR8"/>
<evidence type="ECO:0000313" key="2">
    <source>
        <dbReference type="EMBL" id="PVV05152.1"/>
    </source>
</evidence>
<comment type="caution">
    <text evidence="2">The sequence shown here is derived from an EMBL/GenBank/DDBJ whole genome shotgun (WGS) entry which is preliminary data.</text>
</comment>
<dbReference type="PANTHER" id="PTHR13271:SF34">
    <property type="entry name" value="N-LYSINE METHYLTRANSFERASE SETD6"/>
    <property type="match status" value="1"/>
</dbReference>
<organism evidence="2 3">
    <name type="scientific">Smittium megazygosporum</name>
    <dbReference type="NCBI Taxonomy" id="133381"/>
    <lineage>
        <taxon>Eukaryota</taxon>
        <taxon>Fungi</taxon>
        <taxon>Fungi incertae sedis</taxon>
        <taxon>Zoopagomycota</taxon>
        <taxon>Kickxellomycotina</taxon>
        <taxon>Harpellomycetes</taxon>
        <taxon>Harpellales</taxon>
        <taxon>Legeriomycetaceae</taxon>
        <taxon>Smittium</taxon>
    </lineage>
</organism>
<dbReference type="SUPFAM" id="SSF82199">
    <property type="entry name" value="SET domain"/>
    <property type="match status" value="2"/>
</dbReference>
<evidence type="ECO:0008006" key="4">
    <source>
        <dbReference type="Google" id="ProtNLM"/>
    </source>
</evidence>
<feature type="region of interest" description="Disordered" evidence="1">
    <location>
        <begin position="282"/>
        <end position="378"/>
    </location>
</feature>
<dbReference type="PANTHER" id="PTHR13271">
    <property type="entry name" value="UNCHARACTERIZED PUTATIVE METHYLTRANSFERASE"/>
    <property type="match status" value="1"/>
</dbReference>
<feature type="compositionally biased region" description="Polar residues" evidence="1">
    <location>
        <begin position="698"/>
        <end position="708"/>
    </location>
</feature>
<dbReference type="GO" id="GO:0016279">
    <property type="term" value="F:protein-lysine N-methyltransferase activity"/>
    <property type="evidence" value="ECO:0007669"/>
    <property type="project" value="TreeGrafter"/>
</dbReference>
<dbReference type="CDD" id="cd10527">
    <property type="entry name" value="SET_LSMT"/>
    <property type="match status" value="1"/>
</dbReference>
<dbReference type="AlphaFoldDB" id="A0A2T9ZKR8"/>
<dbReference type="Proteomes" id="UP000245609">
    <property type="component" value="Unassembled WGS sequence"/>
</dbReference>
<dbReference type="GO" id="GO:0005634">
    <property type="term" value="C:nucleus"/>
    <property type="evidence" value="ECO:0007669"/>
    <property type="project" value="TreeGrafter"/>
</dbReference>
<feature type="compositionally biased region" description="Polar residues" evidence="1">
    <location>
        <begin position="348"/>
        <end position="367"/>
    </location>
</feature>
<dbReference type="InterPro" id="IPR046341">
    <property type="entry name" value="SET_dom_sf"/>
</dbReference>
<gene>
    <name evidence="2" type="ORF">BB560_000330</name>
</gene>
<evidence type="ECO:0000256" key="1">
    <source>
        <dbReference type="SAM" id="MobiDB-lite"/>
    </source>
</evidence>
<proteinExistence type="predicted"/>
<protein>
    <recommendedName>
        <fullName evidence="4">SET domain-containing protein</fullName>
    </recommendedName>
</protein>
<dbReference type="EMBL" id="MBFS01000032">
    <property type="protein sequence ID" value="PVV05152.1"/>
    <property type="molecule type" value="Genomic_DNA"/>
</dbReference>
<feature type="compositionally biased region" description="Polar residues" evidence="1">
    <location>
        <begin position="716"/>
        <end position="725"/>
    </location>
</feature>
<keyword evidence="3" id="KW-1185">Reference proteome</keyword>
<feature type="compositionally biased region" description="Polar residues" evidence="1">
    <location>
        <begin position="286"/>
        <end position="297"/>
    </location>
</feature>
<sequence>MESVSPEHTLQNLLLWFAQNEITYDDSNISVVVQKSDPTFAPLVRYLTKSGLLPVNDPFARSLADTSIFDYKYAFGVLAKKNIPEEKIVVRIPKTAVISAKNSPLANLFEDENISGELALCITLIFEASLGKSSAYWGYLQSLPHSIDTPLLWQSDSQEYLVGTEAGRLLSLDLEKLSRQFETFLYLVNKYPYVFNSEKISKLLSPSGSDFLPLNRPNAFSGFLHFFGLVTSRAFHVDDYLGNCMVPFADLFNHKSGNEDVHVFCDTDVCLFCGELYGCEHKSSDDAPNSSDVSSIKSKAKETDSESEYMSEDISENDEEEWDDESDYSSEESELDGEEMPLLVGVKSDSNTNKTFNNGRNTLPTLKTSEHPSFDSVSGKYSEVSKDMGFENDDQPEVDIVEIITEKPVKKGRELFNTYGMHSSGYFLHRYGFVDTANFKYETVWIDPILVIKLAKSELFSDQRIADFFGFTFPLFNEISKHQIDLFDGYFDDFKEELNNLFESIYNEKKYKLLAKPNTSETKKSNLNDPDHFCDDDGISSNRVDTTPNSGMDTLSLKNSPDSIISKFDTFLFLANGHPSISFLVFLTFLSSDKSVIEFMINSLKDDFQIVYEQFIRLSMFWTIWSNSIDSKKKPHNSKDALEFANLQISRMYNEDVKRQNYSKQKNTLPKNSISGNSLNTKAALKSGKGLEFTSSLAQEKPQTTTLSAKKRKASNPKNTSKNSDKTLSLNTLYKVCLLVSEISGFRHSLLKKNKNFQSMPKKDDNIAILRWLSAASIYNSESILLSRISKKYKQAANDLGSV</sequence>
<name>A0A2T9ZKR8_9FUNG</name>
<dbReference type="OrthoDB" id="42889at2759"/>
<feature type="compositionally biased region" description="Acidic residues" evidence="1">
    <location>
        <begin position="305"/>
        <end position="339"/>
    </location>
</feature>